<accession>A0AAW6I9S9</accession>
<dbReference type="Proteomes" id="UP001213646">
    <property type="component" value="Unassembled WGS sequence"/>
</dbReference>
<evidence type="ECO:0000313" key="1">
    <source>
        <dbReference type="EMBL" id="MDC7150058.1"/>
    </source>
</evidence>
<organism evidence="1 2">
    <name type="scientific">Parabacteroides johnsonii</name>
    <dbReference type="NCBI Taxonomy" id="387661"/>
    <lineage>
        <taxon>Bacteria</taxon>
        <taxon>Pseudomonadati</taxon>
        <taxon>Bacteroidota</taxon>
        <taxon>Bacteroidia</taxon>
        <taxon>Bacteroidales</taxon>
        <taxon>Tannerellaceae</taxon>
        <taxon>Parabacteroides</taxon>
    </lineage>
</organism>
<comment type="caution">
    <text evidence="1">The sequence shown here is derived from an EMBL/GenBank/DDBJ whole genome shotgun (WGS) entry which is preliminary data.</text>
</comment>
<evidence type="ECO:0000313" key="2">
    <source>
        <dbReference type="Proteomes" id="UP001213646"/>
    </source>
</evidence>
<name>A0AAW6I9S9_9BACT</name>
<dbReference type="RefSeq" id="WP_195485914.1">
    <property type="nucleotide sequence ID" value="NZ_JADNJZ010000041.1"/>
</dbReference>
<gene>
    <name evidence="1" type="ORF">PQG89_11545</name>
</gene>
<proteinExistence type="predicted"/>
<dbReference type="AlphaFoldDB" id="A0AAW6I9S9"/>
<reference evidence="1" key="1">
    <citation type="submission" date="2023-01" db="EMBL/GenBank/DDBJ databases">
        <title>Exploring GABA producing Bacteroides strains toward improving mental health.</title>
        <authorList>
            <person name="Yousuf B."/>
            <person name="Bouhlel N.E."/>
            <person name="Mottawea W."/>
            <person name="Hammami R."/>
        </authorList>
    </citation>
    <scope>NUCLEOTIDE SEQUENCE</scope>
    <source>
        <strain evidence="1">UO.H1047</strain>
    </source>
</reference>
<sequence>MRIDHKLQRIQVDSFEISDELVYRFFISLPENERETALLRAIRIGVLATMEDRFSAFLSKTTDDLGVQLENLKLLFDMKQEIFHKTAIKGVAAENDILEFLETYIDHFHLGDVVLLSRTSKGLLKNNKTGDILAYVGGENSGKKVAIECKFDKSIKLGDVDSLDIASNKYDTAWSQLLETTVNRGANTSIIVFDKTLADASIQRAVDGVTYIDNIGFICIIDYEASDYHNLAIAYNFARKLALRKDGKNIEVDFVNMLIQRLLKDIRDIQNIEMLVKNNIKNNLQILKNIEKSLLSIEFNQQYLMKYLEDGYLSKADLLDFYQREDIRTKYKLISKDIEGIETEEHL</sequence>
<protein>
    <submittedName>
        <fullName evidence="1">Uncharacterized protein</fullName>
    </submittedName>
</protein>
<dbReference type="EMBL" id="JAQPYX010000090">
    <property type="protein sequence ID" value="MDC7150058.1"/>
    <property type="molecule type" value="Genomic_DNA"/>
</dbReference>